<dbReference type="Proteomes" id="UP000184330">
    <property type="component" value="Unassembled WGS sequence"/>
</dbReference>
<sequence>MVPRSSVPPYSDGIYTSPYPSSSVDIQTPPSAPTPSSYASPSKRPATPPPALNFDGVPNLPYFRGQWVYVGNLERLDPKLSWEAFNGAGIKWLAHNKPEDIYDDKELGPLGIILLGQLGQFTTLKSAVNNFNPDKPEFSLQLQVDDRSLEVLKVLIRRRDRNLTVTNPLRLKVAKSDIISPSFTPRDPFPAAFDGTTTDDDQDGDDIDASRFAMGDKVAVQTWFGSYVFINKSGKTVSGPTFRLLKLWRLQASVSSSSSLNSSPVTKRRRIL</sequence>
<organism evidence="2 3">
    <name type="scientific">Phialocephala subalpina</name>
    <dbReference type="NCBI Taxonomy" id="576137"/>
    <lineage>
        <taxon>Eukaryota</taxon>
        <taxon>Fungi</taxon>
        <taxon>Dikarya</taxon>
        <taxon>Ascomycota</taxon>
        <taxon>Pezizomycotina</taxon>
        <taxon>Leotiomycetes</taxon>
        <taxon>Helotiales</taxon>
        <taxon>Mollisiaceae</taxon>
        <taxon>Phialocephala</taxon>
        <taxon>Phialocephala fortinii species complex</taxon>
    </lineage>
</organism>
<dbReference type="EMBL" id="FJOG01000012">
    <property type="protein sequence ID" value="CZR58392.1"/>
    <property type="molecule type" value="Genomic_DNA"/>
</dbReference>
<protein>
    <submittedName>
        <fullName evidence="2">Uncharacterized protein</fullName>
    </submittedName>
</protein>
<gene>
    <name evidence="2" type="ORF">PAC_08284</name>
</gene>
<evidence type="ECO:0000313" key="3">
    <source>
        <dbReference type="Proteomes" id="UP000184330"/>
    </source>
</evidence>
<reference evidence="2 3" key="1">
    <citation type="submission" date="2016-03" db="EMBL/GenBank/DDBJ databases">
        <authorList>
            <person name="Ploux O."/>
        </authorList>
    </citation>
    <scope>NUCLEOTIDE SEQUENCE [LARGE SCALE GENOMIC DNA]</scope>
    <source>
        <strain evidence="2 3">UAMH 11012</strain>
    </source>
</reference>
<evidence type="ECO:0000256" key="1">
    <source>
        <dbReference type="SAM" id="MobiDB-lite"/>
    </source>
</evidence>
<accession>A0A1L7X045</accession>
<feature type="region of interest" description="Disordered" evidence="1">
    <location>
        <begin position="185"/>
        <end position="205"/>
    </location>
</feature>
<dbReference type="AlphaFoldDB" id="A0A1L7X045"/>
<dbReference type="OrthoDB" id="3590852at2759"/>
<keyword evidence="3" id="KW-1185">Reference proteome</keyword>
<proteinExistence type="predicted"/>
<evidence type="ECO:0000313" key="2">
    <source>
        <dbReference type="EMBL" id="CZR58392.1"/>
    </source>
</evidence>
<name>A0A1L7X045_9HELO</name>
<feature type="region of interest" description="Disordered" evidence="1">
    <location>
        <begin position="1"/>
        <end position="51"/>
    </location>
</feature>